<evidence type="ECO:0000256" key="6">
    <source>
        <dbReference type="ARBA" id="ARBA00022833"/>
    </source>
</evidence>
<comment type="caution">
    <text evidence="8">The sequence shown here is derived from an EMBL/GenBank/DDBJ whole genome shotgun (WGS) entry which is preliminary data.</text>
</comment>
<organism evidence="8 9">
    <name type="scientific">Aquibium pacificus</name>
    <dbReference type="NCBI Taxonomy" id="3153579"/>
    <lineage>
        <taxon>Bacteria</taxon>
        <taxon>Pseudomonadati</taxon>
        <taxon>Pseudomonadota</taxon>
        <taxon>Alphaproteobacteria</taxon>
        <taxon>Hyphomicrobiales</taxon>
        <taxon>Phyllobacteriaceae</taxon>
        <taxon>Aquibium</taxon>
    </lineage>
</organism>
<dbReference type="InterPro" id="IPR023091">
    <property type="entry name" value="MetalPrtase_cat_dom_sf_prd"/>
</dbReference>
<feature type="binding site" evidence="7">
    <location>
        <position position="137"/>
    </location>
    <ligand>
        <name>Zn(2+)</name>
        <dbReference type="ChEBI" id="CHEBI:29105"/>
        <note>catalytic</note>
    </ligand>
</feature>
<evidence type="ECO:0000256" key="1">
    <source>
        <dbReference type="ARBA" id="ARBA00010875"/>
    </source>
</evidence>
<keyword evidence="6 7" id="KW-0862">Zinc</keyword>
<dbReference type="Proteomes" id="UP001556692">
    <property type="component" value="Unassembled WGS sequence"/>
</dbReference>
<evidence type="ECO:0000256" key="4">
    <source>
        <dbReference type="ARBA" id="ARBA00022759"/>
    </source>
</evidence>
<comment type="function">
    <text evidence="7">Single strand-specific metallo-endoribonuclease involved in late-stage 70S ribosome quality control and in maturation of the 3' terminus of the 16S rRNA.</text>
</comment>
<dbReference type="InterPro" id="IPR002036">
    <property type="entry name" value="YbeY"/>
</dbReference>
<keyword evidence="7" id="KW-0690">Ribosome biogenesis</keyword>
<comment type="similarity">
    <text evidence="1 7">Belongs to the endoribonuclease YbeY family.</text>
</comment>
<keyword evidence="5 7" id="KW-0378">Hydrolase</keyword>
<dbReference type="Gene3D" id="3.40.390.30">
    <property type="entry name" value="Metalloproteases ('zincins'), catalytic domain"/>
    <property type="match status" value="1"/>
</dbReference>
<reference evidence="8 9" key="1">
    <citation type="submission" date="2024-05" db="EMBL/GenBank/DDBJ databases">
        <authorList>
            <person name="Jiang F."/>
        </authorList>
    </citation>
    <scope>NUCLEOTIDE SEQUENCE [LARGE SCALE GENOMIC DNA]</scope>
    <source>
        <strain evidence="8 9">LZ166</strain>
    </source>
</reference>
<dbReference type="PROSITE" id="PS01306">
    <property type="entry name" value="UPF0054"/>
    <property type="match status" value="1"/>
</dbReference>
<dbReference type="RefSeq" id="WP_367954329.1">
    <property type="nucleotide sequence ID" value="NZ_JBDPGJ010000002.1"/>
</dbReference>
<keyword evidence="4 7" id="KW-0255">Endonuclease</keyword>
<comment type="subcellular location">
    <subcellularLocation>
        <location evidence="7">Cytoplasm</location>
    </subcellularLocation>
</comment>
<sequence>MSPKPPPLHVNIVVSIEAGGWGDPGELEMLVHRTTESVLVDLDLCSPSPTELGVTFTDDAAIRALNAEWRGKDKATNVLSFPAFAQVGEGVVPPMLGDIVIAFETVEREATLEGKPFDHHLTHLVAHGLLHLLGYDHENDEEAEEMERVERRVLSALAIPDPYAVTDEG</sequence>
<keyword evidence="3 7" id="KW-0479">Metal-binding</keyword>
<feature type="binding site" evidence="7">
    <location>
        <position position="127"/>
    </location>
    <ligand>
        <name>Zn(2+)</name>
        <dbReference type="ChEBI" id="CHEBI:29105"/>
        <note>catalytic</note>
    </ligand>
</feature>
<evidence type="ECO:0000256" key="7">
    <source>
        <dbReference type="HAMAP-Rule" id="MF_00009"/>
    </source>
</evidence>
<gene>
    <name evidence="7 8" type="primary">ybeY</name>
    <name evidence="8" type="ORF">ABGN05_06725</name>
</gene>
<evidence type="ECO:0000313" key="8">
    <source>
        <dbReference type="EMBL" id="MEX0405343.1"/>
    </source>
</evidence>
<dbReference type="NCBIfam" id="TIGR00043">
    <property type="entry name" value="rRNA maturation RNase YbeY"/>
    <property type="match status" value="1"/>
</dbReference>
<protein>
    <recommendedName>
        <fullName evidence="7">Endoribonuclease YbeY</fullName>
        <ecNumber evidence="7">3.1.-.-</ecNumber>
    </recommendedName>
</protein>
<keyword evidence="7" id="KW-0698">rRNA processing</keyword>
<comment type="cofactor">
    <cofactor evidence="7">
        <name>Zn(2+)</name>
        <dbReference type="ChEBI" id="CHEBI:29105"/>
    </cofactor>
    <text evidence="7">Binds 1 zinc ion.</text>
</comment>
<evidence type="ECO:0000313" key="9">
    <source>
        <dbReference type="Proteomes" id="UP001556692"/>
    </source>
</evidence>
<accession>A0ABV3SF13</accession>
<dbReference type="SUPFAM" id="SSF55486">
    <property type="entry name" value="Metalloproteases ('zincins'), catalytic domain"/>
    <property type="match status" value="1"/>
</dbReference>
<keyword evidence="9" id="KW-1185">Reference proteome</keyword>
<evidence type="ECO:0000256" key="3">
    <source>
        <dbReference type="ARBA" id="ARBA00022723"/>
    </source>
</evidence>
<evidence type="ECO:0000256" key="2">
    <source>
        <dbReference type="ARBA" id="ARBA00022722"/>
    </source>
</evidence>
<dbReference type="EMBL" id="JBDPGJ010000002">
    <property type="protein sequence ID" value="MEX0405343.1"/>
    <property type="molecule type" value="Genomic_DNA"/>
</dbReference>
<dbReference type="EC" id="3.1.-.-" evidence="7"/>
<keyword evidence="7" id="KW-0963">Cytoplasm</keyword>
<dbReference type="PANTHER" id="PTHR46986:SF1">
    <property type="entry name" value="ENDORIBONUCLEASE YBEY, CHLOROPLASTIC"/>
    <property type="match status" value="1"/>
</dbReference>
<proteinExistence type="inferred from homology"/>
<dbReference type="Pfam" id="PF02130">
    <property type="entry name" value="YbeY"/>
    <property type="match status" value="1"/>
</dbReference>
<evidence type="ECO:0000256" key="5">
    <source>
        <dbReference type="ARBA" id="ARBA00022801"/>
    </source>
</evidence>
<feature type="binding site" evidence="7">
    <location>
        <position position="131"/>
    </location>
    <ligand>
        <name>Zn(2+)</name>
        <dbReference type="ChEBI" id="CHEBI:29105"/>
        <note>catalytic</note>
    </ligand>
</feature>
<name>A0ABV3SF13_9HYPH</name>
<dbReference type="HAMAP" id="MF_00009">
    <property type="entry name" value="Endoribonucl_YbeY"/>
    <property type="match status" value="1"/>
</dbReference>
<dbReference type="InterPro" id="IPR020549">
    <property type="entry name" value="YbeY_CS"/>
</dbReference>
<dbReference type="PANTHER" id="PTHR46986">
    <property type="entry name" value="ENDORIBONUCLEASE YBEY, CHLOROPLASTIC"/>
    <property type="match status" value="1"/>
</dbReference>
<keyword evidence="2 7" id="KW-0540">Nuclease</keyword>